<evidence type="ECO:0000259" key="6">
    <source>
        <dbReference type="Pfam" id="PF00005"/>
    </source>
</evidence>
<evidence type="ECO:0000313" key="8">
    <source>
        <dbReference type="Proteomes" id="UP000345637"/>
    </source>
</evidence>
<dbReference type="InterPro" id="IPR027417">
    <property type="entry name" value="P-loop_NTPase"/>
</dbReference>
<dbReference type="GO" id="GO:0016887">
    <property type="term" value="F:ATP hydrolysis activity"/>
    <property type="evidence" value="ECO:0007669"/>
    <property type="project" value="InterPro"/>
</dbReference>
<keyword evidence="3" id="KW-0813">Transport</keyword>
<proteinExistence type="inferred from homology"/>
<evidence type="ECO:0000256" key="5">
    <source>
        <dbReference type="ARBA" id="ARBA00023136"/>
    </source>
</evidence>
<evidence type="ECO:0000256" key="1">
    <source>
        <dbReference type="ARBA" id="ARBA00004202"/>
    </source>
</evidence>
<reference evidence="7 8" key="1">
    <citation type="submission" date="2019-03" db="EMBL/GenBank/DDBJ databases">
        <authorList>
            <consortium name="Pathogen Informatics"/>
        </authorList>
    </citation>
    <scope>NUCLEOTIDE SEQUENCE [LARGE SCALE GENOMIC DNA]</scope>
    <source>
        <strain evidence="7 8">NCTC12998</strain>
    </source>
</reference>
<dbReference type="Pfam" id="PF00005">
    <property type="entry name" value="ABC_tran"/>
    <property type="match status" value="1"/>
</dbReference>
<keyword evidence="7" id="KW-0547">Nucleotide-binding</keyword>
<evidence type="ECO:0000313" key="7">
    <source>
        <dbReference type="EMBL" id="VFS63430.1"/>
    </source>
</evidence>
<comment type="subcellular location">
    <subcellularLocation>
        <location evidence="1">Cell membrane</location>
        <topology evidence="1">Peripheral membrane protein</topology>
    </subcellularLocation>
</comment>
<dbReference type="Proteomes" id="UP000345637">
    <property type="component" value="Unassembled WGS sequence"/>
</dbReference>
<dbReference type="GO" id="GO:0005524">
    <property type="term" value="F:ATP binding"/>
    <property type="evidence" value="ECO:0007669"/>
    <property type="project" value="UniProtKB-KW"/>
</dbReference>
<feature type="domain" description="ABC transporter" evidence="6">
    <location>
        <begin position="24"/>
        <end position="73"/>
    </location>
</feature>
<accession>A0A485AS32</accession>
<comment type="similarity">
    <text evidence="2">Belongs to the ABC transporter superfamily.</text>
</comment>
<dbReference type="PANTHER" id="PTHR42788:SF7">
    <property type="entry name" value="NITRATE ABC TRANSPORTER ATP-BINDING PROTEIN"/>
    <property type="match status" value="1"/>
</dbReference>
<dbReference type="SUPFAM" id="SSF52540">
    <property type="entry name" value="P-loop containing nucleoside triphosphate hydrolases"/>
    <property type="match status" value="1"/>
</dbReference>
<keyword evidence="7" id="KW-0067">ATP-binding</keyword>
<keyword evidence="5" id="KW-0472">Membrane</keyword>
<dbReference type="Gene3D" id="3.40.50.300">
    <property type="entry name" value="P-loop containing nucleotide triphosphate hydrolases"/>
    <property type="match status" value="1"/>
</dbReference>
<name>A0A485AS32_RAOPL</name>
<organism evidence="7 8">
    <name type="scientific">Raoultella planticola</name>
    <name type="common">Klebsiella planticola</name>
    <dbReference type="NCBI Taxonomy" id="575"/>
    <lineage>
        <taxon>Bacteria</taxon>
        <taxon>Pseudomonadati</taxon>
        <taxon>Pseudomonadota</taxon>
        <taxon>Gammaproteobacteria</taxon>
        <taxon>Enterobacterales</taxon>
        <taxon>Enterobacteriaceae</taxon>
        <taxon>Klebsiella/Raoultella group</taxon>
        <taxon>Raoultella</taxon>
    </lineage>
</organism>
<dbReference type="GO" id="GO:0005886">
    <property type="term" value="C:plasma membrane"/>
    <property type="evidence" value="ECO:0007669"/>
    <property type="project" value="UniProtKB-SubCell"/>
</dbReference>
<keyword evidence="4" id="KW-1003">Cell membrane</keyword>
<sequence>MKPLIQVQAVSQRFNTASGEFLALQNVSFDIYEGETVSLIGHSGCGKSTLLNLIAGITLPTEGGLLCDNREIAGPGPGARGGLSEPLPAAVADLL</sequence>
<evidence type="ECO:0000256" key="3">
    <source>
        <dbReference type="ARBA" id="ARBA00022448"/>
    </source>
</evidence>
<dbReference type="InterPro" id="IPR050166">
    <property type="entry name" value="ABC_transporter_ATP-bind"/>
</dbReference>
<protein>
    <submittedName>
        <fullName evidence="7">Bicarbonate transport ATP-binding protein CmpC</fullName>
        <ecNumber evidence="7">3.6.3.-</ecNumber>
    </submittedName>
</protein>
<dbReference type="InterPro" id="IPR003439">
    <property type="entry name" value="ABC_transporter-like_ATP-bd"/>
</dbReference>
<evidence type="ECO:0000256" key="4">
    <source>
        <dbReference type="ARBA" id="ARBA00022475"/>
    </source>
</evidence>
<dbReference type="EMBL" id="CAADJE010000021">
    <property type="protein sequence ID" value="VFS63430.1"/>
    <property type="molecule type" value="Genomic_DNA"/>
</dbReference>
<dbReference type="AlphaFoldDB" id="A0A485AS32"/>
<dbReference type="PANTHER" id="PTHR42788">
    <property type="entry name" value="TAURINE IMPORT ATP-BINDING PROTEIN-RELATED"/>
    <property type="match status" value="1"/>
</dbReference>
<evidence type="ECO:0000256" key="2">
    <source>
        <dbReference type="ARBA" id="ARBA00005417"/>
    </source>
</evidence>
<keyword evidence="7" id="KW-0378">Hydrolase</keyword>
<gene>
    <name evidence="7" type="primary">cmpC_1</name>
    <name evidence="7" type="ORF">NCTC12998_02286</name>
</gene>
<dbReference type="EC" id="3.6.3.-" evidence="7"/>